<dbReference type="SUPFAM" id="SSF69635">
    <property type="entry name" value="Type III secretory system chaperone-like"/>
    <property type="match status" value="1"/>
</dbReference>
<evidence type="ECO:0000313" key="1">
    <source>
        <dbReference type="EMBL" id="XBY42952.1"/>
    </source>
</evidence>
<dbReference type="Gene3D" id="3.30.1460.10">
    <property type="match status" value="1"/>
</dbReference>
<dbReference type="KEGG" id="mflg:ABS361_12605"/>
<protein>
    <recommendedName>
        <fullName evidence="2">Type III secretion chaperone SycN</fullName>
    </recommendedName>
</protein>
<reference evidence="1" key="1">
    <citation type="submission" date="2024-06" db="EMBL/GenBank/DDBJ databases">
        <title>Methylostella associata gen. nov., sp. nov., a novel Ancalomicrobiaceae-affiliated facultatively methylotrophic bacteria that feed on methanotrophs of the genus Methylococcus.</title>
        <authorList>
            <person name="Saltykova V."/>
            <person name="Danilova O.V."/>
            <person name="Oshkin I.Y."/>
            <person name="Belova S.E."/>
            <person name="Pimenov N.V."/>
            <person name="Dedysh S.N."/>
        </authorList>
    </citation>
    <scope>NUCLEOTIDE SEQUENCE</scope>
    <source>
        <strain evidence="1">S20</strain>
    </source>
</reference>
<evidence type="ECO:0008006" key="2">
    <source>
        <dbReference type="Google" id="ProtNLM"/>
    </source>
</evidence>
<accession>A0AAU7X5B7</accession>
<organism evidence="1">
    <name type="scientific">Methyloraptor flagellatus</name>
    <dbReference type="NCBI Taxonomy" id="3162530"/>
    <lineage>
        <taxon>Bacteria</taxon>
        <taxon>Pseudomonadati</taxon>
        <taxon>Pseudomonadota</taxon>
        <taxon>Alphaproteobacteria</taxon>
        <taxon>Hyphomicrobiales</taxon>
        <taxon>Ancalomicrobiaceae</taxon>
        <taxon>Methyloraptor</taxon>
    </lineage>
</organism>
<dbReference type="RefSeq" id="WP_407048055.1">
    <property type="nucleotide sequence ID" value="NZ_CP158568.1"/>
</dbReference>
<gene>
    <name evidence="1" type="ORF">ABS361_12605</name>
</gene>
<dbReference type="AlphaFoldDB" id="A0AAU7X5B7"/>
<name>A0AAU7X5B7_9HYPH</name>
<proteinExistence type="predicted"/>
<sequence length="128" mass="13635">MGMLTAAQLSEIERFAETLGTNVQEAPDGSVNFVFDRLGTLSVVGLEREDRVVIGLSRMPEAPPPDVEARLLGEAGLDPADGRLIHAARCEDGALLLALEIPASLLSATALDGALSRLTEHFDRVISR</sequence>
<dbReference type="EMBL" id="CP158568">
    <property type="protein sequence ID" value="XBY42952.1"/>
    <property type="molecule type" value="Genomic_DNA"/>
</dbReference>